<feature type="compositionally biased region" description="Polar residues" evidence="3">
    <location>
        <begin position="287"/>
        <end position="299"/>
    </location>
</feature>
<comment type="caution">
    <text evidence="5">The sequence shown here is derived from an EMBL/GenBank/DDBJ whole genome shotgun (WGS) entry which is preliminary data.</text>
</comment>
<dbReference type="OrthoDB" id="427886at2759"/>
<dbReference type="PANTHER" id="PTHR21686:SF12">
    <property type="entry name" value="DEOXYNUCLEOTIDYLTRANSFERASE TERMINAL-INTERACTING PROTEIN 2"/>
    <property type="match status" value="1"/>
</dbReference>
<gene>
    <name evidence="5" type="ORF">C1SCF055_LOCUS19880</name>
</gene>
<feature type="domain" description="Fcf2 pre-rRNA processing C-terminal" evidence="4">
    <location>
        <begin position="155"/>
        <end position="252"/>
    </location>
</feature>
<feature type="compositionally biased region" description="Basic residues" evidence="3">
    <location>
        <begin position="268"/>
        <end position="280"/>
    </location>
</feature>
<dbReference type="EMBL" id="CAMXCT010001791">
    <property type="protein sequence ID" value="CAI3993100.1"/>
    <property type="molecule type" value="Genomic_DNA"/>
</dbReference>
<comment type="subcellular location">
    <subcellularLocation>
        <location evidence="1">Nucleus</location>
        <location evidence="1">Nucleolus</location>
    </subcellularLocation>
</comment>
<keyword evidence="7" id="KW-1185">Reference proteome</keyword>
<feature type="region of interest" description="Disordered" evidence="3">
    <location>
        <begin position="1"/>
        <end position="49"/>
    </location>
</feature>
<dbReference type="Pfam" id="PF08698">
    <property type="entry name" value="Fcf2"/>
    <property type="match status" value="1"/>
</dbReference>
<reference evidence="6 7" key="2">
    <citation type="submission" date="2024-05" db="EMBL/GenBank/DDBJ databases">
        <authorList>
            <person name="Chen Y."/>
            <person name="Shah S."/>
            <person name="Dougan E. K."/>
            <person name="Thang M."/>
            <person name="Chan C."/>
        </authorList>
    </citation>
    <scope>NUCLEOTIDE SEQUENCE [LARGE SCALE GENOMIC DNA]</scope>
</reference>
<feature type="compositionally biased region" description="Basic and acidic residues" evidence="3">
    <location>
        <begin position="140"/>
        <end position="153"/>
    </location>
</feature>
<proteinExistence type="predicted"/>
<dbReference type="AlphaFoldDB" id="A0A9P1CKE9"/>
<keyword evidence="2" id="KW-0539">Nucleus</keyword>
<dbReference type="EMBL" id="CAMXCT020001791">
    <property type="protein sequence ID" value="CAL1146475.1"/>
    <property type="molecule type" value="Genomic_DNA"/>
</dbReference>
<sequence length="299" mass="33382">MGKSKKVVKPELADPEEEAEEADAEEDVKEEDEEQEEEEEEAEAEDPEIDVEAIAQKAVDHALLVAKRQLAMGGELKLDVGLGSEHLYFSGQENFDTAAIPGWFKDSTSSLLRPAPFRTAPTALRPMSAPREVRAAPVRPLDDSKERRAEAKKQREEKLEKWFGLPKHKMTPELEKELKALRLRNNFDPKRFYKANDKHELPKYFTIATEVGGGMAATGYNTKTREVSAHSGRSFLDTLLRDQKVGEWTAKKKTEVADKHLASLSSGHGKRKHEGARSTKRGGSWKCPSSDNVCQPGSC</sequence>
<feature type="compositionally biased region" description="Acidic residues" evidence="3">
    <location>
        <begin position="13"/>
        <end position="49"/>
    </location>
</feature>
<dbReference type="GO" id="GO:0003723">
    <property type="term" value="F:RNA binding"/>
    <property type="evidence" value="ECO:0007669"/>
    <property type="project" value="TreeGrafter"/>
</dbReference>
<dbReference type="PANTHER" id="PTHR21686">
    <property type="entry name" value="DEOXYNUCLEOTIDYLTRANSFERASE TERMINAL-INTERACTING PROTEIN 2"/>
    <property type="match status" value="1"/>
</dbReference>
<evidence type="ECO:0000313" key="5">
    <source>
        <dbReference type="EMBL" id="CAI3993100.1"/>
    </source>
</evidence>
<evidence type="ECO:0000313" key="6">
    <source>
        <dbReference type="EMBL" id="CAL4780412.1"/>
    </source>
</evidence>
<evidence type="ECO:0000313" key="7">
    <source>
        <dbReference type="Proteomes" id="UP001152797"/>
    </source>
</evidence>
<dbReference type="GO" id="GO:0005730">
    <property type="term" value="C:nucleolus"/>
    <property type="evidence" value="ECO:0007669"/>
    <property type="project" value="UniProtKB-SubCell"/>
</dbReference>
<evidence type="ECO:0000256" key="3">
    <source>
        <dbReference type="SAM" id="MobiDB-lite"/>
    </source>
</evidence>
<evidence type="ECO:0000259" key="4">
    <source>
        <dbReference type="Pfam" id="PF08698"/>
    </source>
</evidence>
<reference evidence="5" key="1">
    <citation type="submission" date="2022-10" db="EMBL/GenBank/DDBJ databases">
        <authorList>
            <person name="Chen Y."/>
            <person name="Dougan E. K."/>
            <person name="Chan C."/>
            <person name="Rhodes N."/>
            <person name="Thang M."/>
        </authorList>
    </citation>
    <scope>NUCLEOTIDE SEQUENCE</scope>
</reference>
<dbReference type="InterPro" id="IPR014810">
    <property type="entry name" value="Fcf2_C"/>
</dbReference>
<name>A0A9P1CKE9_9DINO</name>
<dbReference type="EMBL" id="CAMXCT030001791">
    <property type="protein sequence ID" value="CAL4780412.1"/>
    <property type="molecule type" value="Genomic_DNA"/>
</dbReference>
<accession>A0A9P1CKE9</accession>
<evidence type="ECO:0000256" key="2">
    <source>
        <dbReference type="ARBA" id="ARBA00023242"/>
    </source>
</evidence>
<dbReference type="Proteomes" id="UP001152797">
    <property type="component" value="Unassembled WGS sequence"/>
</dbReference>
<dbReference type="GO" id="GO:0006396">
    <property type="term" value="P:RNA processing"/>
    <property type="evidence" value="ECO:0007669"/>
    <property type="project" value="TreeGrafter"/>
</dbReference>
<evidence type="ECO:0000256" key="1">
    <source>
        <dbReference type="ARBA" id="ARBA00004604"/>
    </source>
</evidence>
<protein>
    <submittedName>
        <fullName evidence="6">Deoxynucleotidyltransferase terminal-interacting protein 2</fullName>
    </submittedName>
</protein>
<feature type="region of interest" description="Disordered" evidence="3">
    <location>
        <begin position="261"/>
        <end position="299"/>
    </location>
</feature>
<organism evidence="5">
    <name type="scientific">Cladocopium goreaui</name>
    <dbReference type="NCBI Taxonomy" id="2562237"/>
    <lineage>
        <taxon>Eukaryota</taxon>
        <taxon>Sar</taxon>
        <taxon>Alveolata</taxon>
        <taxon>Dinophyceae</taxon>
        <taxon>Suessiales</taxon>
        <taxon>Symbiodiniaceae</taxon>
        <taxon>Cladocopium</taxon>
    </lineage>
</organism>
<feature type="region of interest" description="Disordered" evidence="3">
    <location>
        <begin position="122"/>
        <end position="153"/>
    </location>
</feature>
<dbReference type="InterPro" id="IPR039883">
    <property type="entry name" value="Fcf2/DNTTIP2"/>
</dbReference>